<organism evidence="9">
    <name type="scientific">Candida tenuis (strain ATCC 10573 / BCRC 21748 / CBS 615 / JCM 9827 / NBRC 10315 / NRRL Y-1498 / VKM Y-70)</name>
    <name type="common">Yeast</name>
    <name type="synonym">Yamadazyma tenuis</name>
    <dbReference type="NCBI Taxonomy" id="590646"/>
    <lineage>
        <taxon>Eukaryota</taxon>
        <taxon>Fungi</taxon>
        <taxon>Dikarya</taxon>
        <taxon>Ascomycota</taxon>
        <taxon>Saccharomycotina</taxon>
        <taxon>Pichiomycetes</taxon>
        <taxon>Debaryomycetaceae</taxon>
        <taxon>Yamadazyma</taxon>
    </lineage>
</organism>
<keyword evidence="3" id="KW-0805">Transcription regulation</keyword>
<feature type="non-terminal residue" evidence="8">
    <location>
        <position position="267"/>
    </location>
</feature>
<dbReference type="SMART" id="SM01370">
    <property type="entry name" value="TAFII55_N"/>
    <property type="match status" value="1"/>
</dbReference>
<proteinExistence type="inferred from homology"/>
<evidence type="ECO:0000256" key="5">
    <source>
        <dbReference type="ARBA" id="ARBA00023242"/>
    </source>
</evidence>
<dbReference type="STRING" id="590646.G3AW07"/>
<evidence type="ECO:0000256" key="4">
    <source>
        <dbReference type="ARBA" id="ARBA00023163"/>
    </source>
</evidence>
<dbReference type="HOGENOM" id="CLU_1044085_0_0_1"/>
<reference evidence="8 9" key="1">
    <citation type="journal article" date="2011" name="Proc. Natl. Acad. Sci. U.S.A.">
        <title>Comparative genomics of xylose-fermenting fungi for enhanced biofuel production.</title>
        <authorList>
            <person name="Wohlbach D.J."/>
            <person name="Kuo A."/>
            <person name="Sato T.K."/>
            <person name="Potts K.M."/>
            <person name="Salamov A.A."/>
            <person name="LaButti K.M."/>
            <person name="Sun H."/>
            <person name="Clum A."/>
            <person name="Pangilinan J.L."/>
            <person name="Lindquist E.A."/>
            <person name="Lucas S."/>
            <person name="Lapidus A."/>
            <person name="Jin M."/>
            <person name="Gunawan C."/>
            <person name="Balan V."/>
            <person name="Dale B.E."/>
            <person name="Jeffries T.W."/>
            <person name="Zinkel R."/>
            <person name="Barry K.W."/>
            <person name="Grigoriev I.V."/>
            <person name="Gasch A.P."/>
        </authorList>
    </citation>
    <scope>NUCLEOTIDE SEQUENCE [LARGE SCALE GENOMIC DNA]</scope>
    <source>
        <strain evidence="9">ATCC 10573 / BCRC 21748 / CBS 615 / JCM 9827 / NBRC 10315 / NRRL Y-1498 / VKM Y-70</strain>
    </source>
</reference>
<dbReference type="GO" id="GO:0051123">
    <property type="term" value="P:RNA polymerase II preinitiation complex assembly"/>
    <property type="evidence" value="ECO:0007669"/>
    <property type="project" value="TreeGrafter"/>
</dbReference>
<sequence length="267" mass="29858">MAPLKLKLKIGGTGGSSNNSGETASKSSKAPTKLPKIKLNVPKPPKVTNPNKIQKLKISLGPKKTHQLDAIGIEGVTSQVKRVPKVRIKPTRVPGEGYDSETPDMEDDPLIENGIIIRFLNDINLDHVHNAVGANDFSGINVKWLTKEKALVNVKGSIYSARLVDLPTISEVFKTIDKKNIFKILDLCQMLLVIKPVTPNDLNLETDFEVPSKSHYKHPLYNISPGHEIKETRPVLRDGLTQPFEDVYRRFRPRKINHRVMNDIEAK</sequence>
<evidence type="ECO:0000256" key="3">
    <source>
        <dbReference type="ARBA" id="ARBA00023015"/>
    </source>
</evidence>
<dbReference type="GO" id="GO:0005669">
    <property type="term" value="C:transcription factor TFIID complex"/>
    <property type="evidence" value="ECO:0007669"/>
    <property type="project" value="InterPro"/>
</dbReference>
<keyword evidence="9" id="KW-1185">Reference proteome</keyword>
<feature type="region of interest" description="Disordered" evidence="6">
    <location>
        <begin position="1"/>
        <end position="52"/>
    </location>
</feature>
<name>G3AW07_CANTC</name>
<dbReference type="GeneID" id="18245431"/>
<evidence type="ECO:0000259" key="7">
    <source>
        <dbReference type="SMART" id="SM01370"/>
    </source>
</evidence>
<evidence type="ECO:0000313" key="9">
    <source>
        <dbReference type="Proteomes" id="UP000000707"/>
    </source>
</evidence>
<dbReference type="KEGG" id="cten:18245431"/>
<dbReference type="AlphaFoldDB" id="G3AW07"/>
<protein>
    <recommendedName>
        <fullName evidence="7">TAFII55 protein conserved region domain-containing protein</fullName>
    </recommendedName>
</protein>
<dbReference type="InterPro" id="IPR006751">
    <property type="entry name" value="TAFII55_prot_cons_reg"/>
</dbReference>
<dbReference type="InterPro" id="IPR037817">
    <property type="entry name" value="TAF7"/>
</dbReference>
<dbReference type="EMBL" id="GL996510">
    <property type="protein sequence ID" value="EGV66421.1"/>
    <property type="molecule type" value="Genomic_DNA"/>
</dbReference>
<evidence type="ECO:0000256" key="1">
    <source>
        <dbReference type="ARBA" id="ARBA00004123"/>
    </source>
</evidence>
<evidence type="ECO:0000256" key="2">
    <source>
        <dbReference type="ARBA" id="ARBA00009368"/>
    </source>
</evidence>
<evidence type="ECO:0000313" key="8">
    <source>
        <dbReference type="EMBL" id="EGV66421.1"/>
    </source>
</evidence>
<dbReference type="PANTHER" id="PTHR12228:SF0">
    <property type="entry name" value="TATA-BOX BINDING PROTEIN ASSOCIATED FACTOR 7"/>
    <property type="match status" value="1"/>
</dbReference>
<comment type="similarity">
    <text evidence="2">Belongs to the TAF7 family.</text>
</comment>
<comment type="subcellular location">
    <subcellularLocation>
        <location evidence="1">Nucleus</location>
    </subcellularLocation>
</comment>
<gene>
    <name evidence="8" type="ORF">CANTEDRAFT_101042</name>
</gene>
<dbReference type="OrthoDB" id="153872at2759"/>
<dbReference type="eggNOG" id="KOG4011">
    <property type="taxonomic scope" value="Eukaryota"/>
</dbReference>
<keyword evidence="5" id="KW-0539">Nucleus</keyword>
<evidence type="ECO:0000256" key="6">
    <source>
        <dbReference type="SAM" id="MobiDB-lite"/>
    </source>
</evidence>
<dbReference type="GO" id="GO:0016251">
    <property type="term" value="F:RNA polymerase II general transcription initiation factor activity"/>
    <property type="evidence" value="ECO:0007669"/>
    <property type="project" value="TreeGrafter"/>
</dbReference>
<dbReference type="PANTHER" id="PTHR12228">
    <property type="entry name" value="TRANSCRIPTION INITIATION FACTOR TFIID 55 KD SUBUNIT-RELATED"/>
    <property type="match status" value="1"/>
</dbReference>
<dbReference type="Pfam" id="PF04658">
    <property type="entry name" value="TAFII55_N"/>
    <property type="match status" value="1"/>
</dbReference>
<accession>G3AW07</accession>
<dbReference type="Proteomes" id="UP000000707">
    <property type="component" value="Unassembled WGS sequence"/>
</dbReference>
<feature type="domain" description="TAFII55 protein conserved region" evidence="7">
    <location>
        <begin position="111"/>
        <end position="267"/>
    </location>
</feature>
<keyword evidence="4" id="KW-0804">Transcription</keyword>